<dbReference type="SMART" id="SM00421">
    <property type="entry name" value="HTH_LUXR"/>
    <property type="match status" value="1"/>
</dbReference>
<dbReference type="PANTHER" id="PTHR34293:SF1">
    <property type="entry name" value="HTH-TYPE TRANSCRIPTIONAL REGULATOR TRMBL2"/>
    <property type="match status" value="1"/>
</dbReference>
<dbReference type="InterPro" id="IPR000792">
    <property type="entry name" value="Tscrpt_reg_LuxR_C"/>
</dbReference>
<dbReference type="PANTHER" id="PTHR34293">
    <property type="entry name" value="HTH-TYPE TRANSCRIPTIONAL REGULATOR TRMBL2"/>
    <property type="match status" value="1"/>
</dbReference>
<dbReference type="InterPro" id="IPR016032">
    <property type="entry name" value="Sig_transdc_resp-reg_C-effctor"/>
</dbReference>
<dbReference type="OrthoDB" id="5932488at2"/>
<dbReference type="Gene3D" id="1.10.10.10">
    <property type="entry name" value="Winged helix-like DNA-binding domain superfamily/Winged helix DNA-binding domain"/>
    <property type="match status" value="2"/>
</dbReference>
<accession>A0A1H1E7X0</accession>
<proteinExistence type="predicted"/>
<evidence type="ECO:0000259" key="1">
    <source>
        <dbReference type="PROSITE" id="PS50043"/>
    </source>
</evidence>
<dbReference type="Pfam" id="PF00196">
    <property type="entry name" value="GerE"/>
    <property type="match status" value="1"/>
</dbReference>
<sequence length="346" mass="37816">MRNSQARSNESSVPADPLRALGLSPAQTTLYSALLRLHRASLAELAQAVDRPEEPLSEQLATLVRMGIVDRQSGEYFARHPASALGRLIAERLDMLAEESRRIDSVLASIRTLIEDYDAGVGHRRDPFPVELVKGADELYESVVGLGVEAPPLRLLTAIPDGRTVEDFVRKHADPWIEAHQNGLLSLRSLIPVDALALPGLRDKLEPLLASGAQVCTLDRVPSWFFVAGQEVAGVPTQWGGSLPDHAYHFYYLRAPVVAGMLTSLFQELWARAEPLPWTGGTDGVRQVLQLAAQGLSDDGIARRLGVSVRTVRARFAEAMTRLGARSRFQAGVEAARRGWLGEGRN</sequence>
<dbReference type="PROSITE" id="PS50043">
    <property type="entry name" value="HTH_LUXR_2"/>
    <property type="match status" value="1"/>
</dbReference>
<dbReference type="STRING" id="35622.SAMN04489764_2356"/>
<evidence type="ECO:0000313" key="3">
    <source>
        <dbReference type="Proteomes" id="UP000217103"/>
    </source>
</evidence>
<protein>
    <submittedName>
        <fullName evidence="2">Sugar-specific transcriptional regulator TrmB</fullName>
    </submittedName>
</protein>
<dbReference type="EMBL" id="FNKK01000002">
    <property type="protein sequence ID" value="SDQ84845.1"/>
    <property type="molecule type" value="Genomic_DNA"/>
</dbReference>
<dbReference type="SUPFAM" id="SSF46785">
    <property type="entry name" value="Winged helix' DNA-binding domain"/>
    <property type="match status" value="1"/>
</dbReference>
<dbReference type="GO" id="GO:0006355">
    <property type="term" value="P:regulation of DNA-templated transcription"/>
    <property type="evidence" value="ECO:0007669"/>
    <property type="project" value="InterPro"/>
</dbReference>
<feature type="domain" description="HTH luxR-type" evidence="1">
    <location>
        <begin position="279"/>
        <end position="339"/>
    </location>
</feature>
<dbReference type="Pfam" id="PF01978">
    <property type="entry name" value="TrmB"/>
    <property type="match status" value="1"/>
</dbReference>
<keyword evidence="3" id="KW-1185">Reference proteome</keyword>
<reference evidence="2 3" key="1">
    <citation type="submission" date="2016-10" db="EMBL/GenBank/DDBJ databases">
        <authorList>
            <person name="de Groot N.N."/>
        </authorList>
    </citation>
    <scope>NUCLEOTIDE SEQUENCE [LARGE SCALE GENOMIC DNA]</scope>
    <source>
        <strain evidence="2 3">DSM 43794</strain>
    </source>
</reference>
<dbReference type="RefSeq" id="WP_093259074.1">
    <property type="nucleotide sequence ID" value="NZ_FNKK01000002.1"/>
</dbReference>
<name>A0A1H1E7X0_9ACTN</name>
<organism evidence="2 3">
    <name type="scientific">Thermostaphylospora chromogena</name>
    <dbReference type="NCBI Taxonomy" id="35622"/>
    <lineage>
        <taxon>Bacteria</taxon>
        <taxon>Bacillati</taxon>
        <taxon>Actinomycetota</taxon>
        <taxon>Actinomycetes</taxon>
        <taxon>Streptosporangiales</taxon>
        <taxon>Thermomonosporaceae</taxon>
        <taxon>Thermostaphylospora</taxon>
    </lineage>
</organism>
<dbReference type="AlphaFoldDB" id="A0A1H1E7X0"/>
<dbReference type="InterPro" id="IPR036388">
    <property type="entry name" value="WH-like_DNA-bd_sf"/>
</dbReference>
<dbReference type="GO" id="GO:0003677">
    <property type="term" value="F:DNA binding"/>
    <property type="evidence" value="ECO:0007669"/>
    <property type="project" value="InterPro"/>
</dbReference>
<dbReference type="SUPFAM" id="SSF46894">
    <property type="entry name" value="C-terminal effector domain of the bipartite response regulators"/>
    <property type="match status" value="1"/>
</dbReference>
<gene>
    <name evidence="2" type="ORF">SAMN04489764_2356</name>
</gene>
<dbReference type="InterPro" id="IPR002831">
    <property type="entry name" value="Tscrpt_reg_TrmB_N"/>
</dbReference>
<evidence type="ECO:0000313" key="2">
    <source>
        <dbReference type="EMBL" id="SDQ84845.1"/>
    </source>
</evidence>
<dbReference type="Proteomes" id="UP000217103">
    <property type="component" value="Unassembled WGS sequence"/>
</dbReference>
<dbReference type="InterPro" id="IPR036390">
    <property type="entry name" value="WH_DNA-bd_sf"/>
</dbReference>
<dbReference type="CDD" id="cd06170">
    <property type="entry name" value="LuxR_C_like"/>
    <property type="match status" value="1"/>
</dbReference>
<dbReference type="InterPro" id="IPR051797">
    <property type="entry name" value="TrmB-like"/>
</dbReference>